<feature type="compositionally biased region" description="Basic and acidic residues" evidence="1">
    <location>
        <begin position="126"/>
        <end position="137"/>
    </location>
</feature>
<keyword evidence="3" id="KW-1185">Reference proteome</keyword>
<feature type="compositionally biased region" description="Basic and acidic residues" evidence="1">
    <location>
        <begin position="14"/>
        <end position="27"/>
    </location>
</feature>
<evidence type="ECO:0000256" key="1">
    <source>
        <dbReference type="SAM" id="MobiDB-lite"/>
    </source>
</evidence>
<comment type="caution">
    <text evidence="2">The sequence shown here is derived from an EMBL/GenBank/DDBJ whole genome shotgun (WGS) entry which is preliminary data.</text>
</comment>
<feature type="region of interest" description="Disordered" evidence="1">
    <location>
        <begin position="10"/>
        <end position="32"/>
    </location>
</feature>
<sequence length="137" mass="15390">MKMCVRMRRRRRGEVRGRVHSHSERPNDTVSALDPRNRDLALSHLCMAEIAYVEGKVDDAVKIAKVAQHFDYFLATDYLNTIAPNHPLVSNNVVAESKKKETLSNGRTNNNTVRDVPSSSNSVVKSIKDGQTKNTDQ</sequence>
<proteinExistence type="predicted"/>
<evidence type="ECO:0000313" key="2">
    <source>
        <dbReference type="EMBL" id="KAF7833535.1"/>
    </source>
</evidence>
<name>A0A835C8F4_9FABA</name>
<organism evidence="2 3">
    <name type="scientific">Senna tora</name>
    <dbReference type="NCBI Taxonomy" id="362788"/>
    <lineage>
        <taxon>Eukaryota</taxon>
        <taxon>Viridiplantae</taxon>
        <taxon>Streptophyta</taxon>
        <taxon>Embryophyta</taxon>
        <taxon>Tracheophyta</taxon>
        <taxon>Spermatophyta</taxon>
        <taxon>Magnoliopsida</taxon>
        <taxon>eudicotyledons</taxon>
        <taxon>Gunneridae</taxon>
        <taxon>Pentapetalae</taxon>
        <taxon>rosids</taxon>
        <taxon>fabids</taxon>
        <taxon>Fabales</taxon>
        <taxon>Fabaceae</taxon>
        <taxon>Caesalpinioideae</taxon>
        <taxon>Cassia clade</taxon>
        <taxon>Senna</taxon>
    </lineage>
</organism>
<dbReference type="EMBL" id="JAAIUW010000005">
    <property type="protein sequence ID" value="KAF7833535.1"/>
    <property type="molecule type" value="Genomic_DNA"/>
</dbReference>
<feature type="region of interest" description="Disordered" evidence="1">
    <location>
        <begin position="99"/>
        <end position="137"/>
    </location>
</feature>
<dbReference type="AlphaFoldDB" id="A0A835C8F4"/>
<reference evidence="2" key="1">
    <citation type="submission" date="2020-09" db="EMBL/GenBank/DDBJ databases">
        <title>Genome-Enabled Discovery of Anthraquinone Biosynthesis in Senna tora.</title>
        <authorList>
            <person name="Kang S.-H."/>
            <person name="Pandey R.P."/>
            <person name="Lee C.-M."/>
            <person name="Sim J.-S."/>
            <person name="Jeong J.-T."/>
            <person name="Choi B.-S."/>
            <person name="Jung M."/>
            <person name="Ginzburg D."/>
            <person name="Zhao K."/>
            <person name="Won S.Y."/>
            <person name="Oh T.-J."/>
            <person name="Yu Y."/>
            <person name="Kim N.-H."/>
            <person name="Lee O.R."/>
            <person name="Lee T.-H."/>
            <person name="Bashyal P."/>
            <person name="Kim T.-S."/>
            <person name="Lee W.-H."/>
            <person name="Kawkins C."/>
            <person name="Kim C.-K."/>
            <person name="Kim J.S."/>
            <person name="Ahn B.O."/>
            <person name="Rhee S.Y."/>
            <person name="Sohng J.K."/>
        </authorList>
    </citation>
    <scope>NUCLEOTIDE SEQUENCE</scope>
    <source>
        <tissue evidence="2">Leaf</tissue>
    </source>
</reference>
<gene>
    <name evidence="2" type="ORF">G2W53_015868</name>
</gene>
<evidence type="ECO:0000313" key="3">
    <source>
        <dbReference type="Proteomes" id="UP000634136"/>
    </source>
</evidence>
<dbReference type="Proteomes" id="UP000634136">
    <property type="component" value="Unassembled WGS sequence"/>
</dbReference>
<feature type="compositionally biased region" description="Polar residues" evidence="1">
    <location>
        <begin position="103"/>
        <end position="124"/>
    </location>
</feature>
<accession>A0A835C8F4</accession>
<protein>
    <submittedName>
        <fullName evidence="2">Uncharacterized protein</fullName>
    </submittedName>
</protein>